<dbReference type="Gene3D" id="3.30.420.10">
    <property type="entry name" value="Ribonuclease H-like superfamily/Ribonuclease H"/>
    <property type="match status" value="1"/>
</dbReference>
<dbReference type="PANTHER" id="PTHR38462:SF1">
    <property type="entry name" value="YPRB RIBONUCLEASE H-LIKE DOMAIN-CONTAINING PROTEIN"/>
    <property type="match status" value="1"/>
</dbReference>
<dbReference type="InterPro" id="IPR038720">
    <property type="entry name" value="YprB_RNase_H-like_dom"/>
</dbReference>
<evidence type="ECO:0000256" key="1">
    <source>
        <dbReference type="SAM" id="MobiDB-lite"/>
    </source>
</evidence>
<accession>A0A0G3G2A8</accession>
<sequence length="416" mass="46091">MGLHDRLNTLRRQAGSDPPAPGRTSAEAHAPASEPASGNVLDEIRARLDRMGVAGTGRTRANPPPSSAVVRPDELAKRLNGELIDEHLVRVDRIIAASHAHGRHTLELAREPASPFWSSDQRVGFIDTETTGLAGGAGTVAFMVGLATLEGGQVRLRQWLMTAFAGEGALLAAVDAALCDCDHLVSYNGKTFDLPLLRDRRRMQRRPDAPETAHTDFLHPVRSLYGHAWPDCRLRTVEERLLGLDRQDDLPGSEAPWAWKAYLSFGRSEDLERVVQHNTDDILSLTLLGPALASVLAQPVAHEASVEGAARLMERLDGPAAARRLLEGHQKSLSAPGLLWLAREWRREGRYDQAVPVWESLAERGVQEALEALAKYHEHQRRDWERALRYAEQLEPGPRADGRLERLRMRHEAATR</sequence>
<dbReference type="KEGG" id="tvr:TVD_08290"/>
<dbReference type="RefSeq" id="WP_047251340.1">
    <property type="nucleotide sequence ID" value="NZ_CP011367.1"/>
</dbReference>
<gene>
    <name evidence="3" type="ORF">TVD_08290</name>
</gene>
<dbReference type="Proteomes" id="UP000064201">
    <property type="component" value="Chromosome"/>
</dbReference>
<feature type="compositionally biased region" description="Low complexity" evidence="1">
    <location>
        <begin position="25"/>
        <end position="37"/>
    </location>
</feature>
<evidence type="ECO:0000259" key="2">
    <source>
        <dbReference type="Pfam" id="PF13482"/>
    </source>
</evidence>
<dbReference type="AlphaFoldDB" id="A0A0G3G2A8"/>
<protein>
    <recommendedName>
        <fullName evidence="2">YprB ribonuclease H-like domain-containing protein</fullName>
    </recommendedName>
</protein>
<reference evidence="3 4" key="1">
    <citation type="submission" date="2015-04" db="EMBL/GenBank/DDBJ databases">
        <title>Complete Sequence for the Genome of the Thioalkalivibrio versutus D301.</title>
        <authorList>
            <person name="Mu T."/>
            <person name="Zhou J."/>
            <person name="Xu X."/>
        </authorList>
    </citation>
    <scope>NUCLEOTIDE SEQUENCE [LARGE SCALE GENOMIC DNA]</scope>
    <source>
        <strain evidence="3 4">D301</strain>
    </source>
</reference>
<dbReference type="PANTHER" id="PTHR38462">
    <property type="entry name" value="EXONUCLEASE-LIKE PROTEIN"/>
    <property type="match status" value="1"/>
</dbReference>
<dbReference type="InterPro" id="IPR036397">
    <property type="entry name" value="RNaseH_sf"/>
</dbReference>
<evidence type="ECO:0000313" key="4">
    <source>
        <dbReference type="Proteomes" id="UP000064201"/>
    </source>
</evidence>
<dbReference type="GO" id="GO:0003676">
    <property type="term" value="F:nucleic acid binding"/>
    <property type="evidence" value="ECO:0007669"/>
    <property type="project" value="InterPro"/>
</dbReference>
<evidence type="ECO:0000313" key="3">
    <source>
        <dbReference type="EMBL" id="AKJ95358.1"/>
    </source>
</evidence>
<keyword evidence="4" id="KW-1185">Reference proteome</keyword>
<organism evidence="3 4">
    <name type="scientific">Thioalkalivibrio versutus</name>
    <dbReference type="NCBI Taxonomy" id="106634"/>
    <lineage>
        <taxon>Bacteria</taxon>
        <taxon>Pseudomonadati</taxon>
        <taxon>Pseudomonadota</taxon>
        <taxon>Gammaproteobacteria</taxon>
        <taxon>Chromatiales</taxon>
        <taxon>Ectothiorhodospiraceae</taxon>
        <taxon>Thioalkalivibrio</taxon>
    </lineage>
</organism>
<feature type="domain" description="YprB ribonuclease H-like" evidence="2">
    <location>
        <begin position="125"/>
        <end position="288"/>
    </location>
</feature>
<proteinExistence type="predicted"/>
<dbReference type="EMBL" id="CP011367">
    <property type="protein sequence ID" value="AKJ95358.1"/>
    <property type="molecule type" value="Genomic_DNA"/>
</dbReference>
<name>A0A0G3G2A8_9GAMM</name>
<dbReference type="PATRIC" id="fig|106634.4.peg.1696"/>
<feature type="region of interest" description="Disordered" evidence="1">
    <location>
        <begin position="1"/>
        <end position="40"/>
    </location>
</feature>
<dbReference type="Pfam" id="PF13482">
    <property type="entry name" value="RNase_H_2"/>
    <property type="match status" value="1"/>
</dbReference>
<dbReference type="OrthoDB" id="9790530at2"/>
<dbReference type="InterPro" id="IPR012337">
    <property type="entry name" value="RNaseH-like_sf"/>
</dbReference>
<dbReference type="SUPFAM" id="SSF53098">
    <property type="entry name" value="Ribonuclease H-like"/>
    <property type="match status" value="1"/>
</dbReference>
<dbReference type="STRING" id="106634.TVD_08290"/>